<gene>
    <name evidence="2" type="ORF">BECKTC1821D_GA0114238_100747</name>
    <name evidence="3" type="ORF">BECKTC1821E_GA0114239_102142</name>
</gene>
<protein>
    <submittedName>
        <fullName evidence="2">Uncharacterized protein</fullName>
    </submittedName>
</protein>
<feature type="region of interest" description="Disordered" evidence="1">
    <location>
        <begin position="1"/>
        <end position="35"/>
    </location>
</feature>
<reference evidence="2" key="1">
    <citation type="submission" date="2019-02" db="EMBL/GenBank/DDBJ databases">
        <authorList>
            <person name="Gruber-Vodicka R. H."/>
            <person name="Seah K. B. B."/>
        </authorList>
    </citation>
    <scope>NUCLEOTIDE SEQUENCE</scope>
    <source>
        <strain evidence="2">BECK_BZ123</strain>
        <strain evidence="3">BECK_BZ125</strain>
    </source>
</reference>
<proteinExistence type="predicted"/>
<evidence type="ECO:0000256" key="1">
    <source>
        <dbReference type="SAM" id="MobiDB-lite"/>
    </source>
</evidence>
<dbReference type="EMBL" id="CAADFT010000021">
    <property type="protein sequence ID" value="VFK42828.1"/>
    <property type="molecule type" value="Genomic_DNA"/>
</dbReference>
<dbReference type="AlphaFoldDB" id="A0A450YEH0"/>
<dbReference type="EMBL" id="CAADFS010000007">
    <property type="protein sequence ID" value="VFK39914.1"/>
    <property type="molecule type" value="Genomic_DNA"/>
</dbReference>
<accession>A0A450YEH0</accession>
<sequence length="59" mass="6587">MHSMPDAINSIDEDTDEKGNSPYADWPRGPRDTRAKARIIMQRDKMEVGPFGDVEPNGA</sequence>
<evidence type="ECO:0000313" key="3">
    <source>
        <dbReference type="EMBL" id="VFK42828.1"/>
    </source>
</evidence>
<evidence type="ECO:0000313" key="2">
    <source>
        <dbReference type="EMBL" id="VFK39914.1"/>
    </source>
</evidence>
<organism evidence="2">
    <name type="scientific">Candidatus Kentrum sp. TC</name>
    <dbReference type="NCBI Taxonomy" id="2126339"/>
    <lineage>
        <taxon>Bacteria</taxon>
        <taxon>Pseudomonadati</taxon>
        <taxon>Pseudomonadota</taxon>
        <taxon>Gammaproteobacteria</taxon>
        <taxon>Candidatus Kentrum</taxon>
    </lineage>
</organism>
<name>A0A450YEH0_9GAMM</name>